<dbReference type="InterPro" id="IPR037092">
    <property type="entry name" value="FlavoCytC_S_DH_flav-bd_sf"/>
</dbReference>
<evidence type="ECO:0000256" key="2">
    <source>
        <dbReference type="ARBA" id="ARBA00022827"/>
    </source>
</evidence>
<comment type="caution">
    <text evidence="6">The sequence shown here is derived from an EMBL/GenBank/DDBJ whole genome shotgun (WGS) entry which is preliminary data.</text>
</comment>
<keyword evidence="2" id="KW-0274">FAD</keyword>
<dbReference type="EMBL" id="JBHSCW010000011">
    <property type="protein sequence ID" value="MFC4353318.1"/>
    <property type="molecule type" value="Genomic_DNA"/>
</dbReference>
<dbReference type="Gene3D" id="3.90.760.10">
    <property type="entry name" value="Flavocytochrome c sulphide dehydrogenase, flavin-binding domain"/>
    <property type="match status" value="1"/>
</dbReference>
<dbReference type="SUPFAM" id="SSF55424">
    <property type="entry name" value="FAD/NAD-linked reductases, dimerisation (C-terminal) domain"/>
    <property type="match status" value="1"/>
</dbReference>
<dbReference type="PANTHER" id="PTHR43755">
    <property type="match status" value="1"/>
</dbReference>
<dbReference type="InterPro" id="IPR052541">
    <property type="entry name" value="SQRD"/>
</dbReference>
<evidence type="ECO:0000256" key="1">
    <source>
        <dbReference type="ARBA" id="ARBA00022630"/>
    </source>
</evidence>
<feature type="domain" description="FAD/NAD(P)-binding" evidence="3">
    <location>
        <begin position="29"/>
        <end position="142"/>
    </location>
</feature>
<feature type="domain" description="Flavocytochrome c sulphide dehydrogenase flavin-binding" evidence="4">
    <location>
        <begin position="353"/>
        <end position="418"/>
    </location>
</feature>
<keyword evidence="1" id="KW-0285">Flavoprotein</keyword>
<dbReference type="Proteomes" id="UP001595799">
    <property type="component" value="Unassembled WGS sequence"/>
</dbReference>
<evidence type="ECO:0000259" key="4">
    <source>
        <dbReference type="Pfam" id="PF09242"/>
    </source>
</evidence>
<accession>A0ABV8UPU9</accession>
<dbReference type="InterPro" id="IPR036188">
    <property type="entry name" value="FAD/NAD-bd_sf"/>
</dbReference>
<sequence>MSRRSLMGALAAGVGTLAAPRASSGSRPKVVVIGGGSGGATAARYIAHDSAAEIEVTLIEPTRQYYTCYFSNLYIAGFWDYDDLAHGYGRLAARNGINVVHDWAVAVDREARQVRLAGGSALPYDRLVISPGIDFVEDSVPGWSVAAQNAMPHAYRAGSQTRLLRDQLMEMREGGVFCLVAPPHPYRCPPGPYERICMVAHLLKQRNPKAKILLVDPKPGFPKQALFEEAWQRHYGGMIERIGPESGSSTISVDPDTMTVDIDGHSETVDVCNVIPAQKAGHIAEVAGLTDDSGWAPVHPGDMTSRRDTAIHVLGDAADQGDMPKSGFAANSQAKVAANAICHALLGQRAFPARYMNTCWSLLGPEDGVKVGAVYEPKDGRIRTVDSFISTRDEDAQTRQATFRESVDWYHAITTDMFS</sequence>
<dbReference type="Gene3D" id="3.50.50.60">
    <property type="entry name" value="FAD/NAD(P)-binding domain"/>
    <property type="match status" value="2"/>
</dbReference>
<evidence type="ECO:0000313" key="7">
    <source>
        <dbReference type="Proteomes" id="UP001595799"/>
    </source>
</evidence>
<dbReference type="InterPro" id="IPR015323">
    <property type="entry name" value="FlavoCytC_S_DH_flav-bd"/>
</dbReference>
<name>A0ABV8UPU9_9PROT</name>
<dbReference type="Pfam" id="PF21706">
    <property type="entry name" value="FCSD_central"/>
    <property type="match status" value="1"/>
</dbReference>
<keyword evidence="7" id="KW-1185">Reference proteome</keyword>
<reference evidence="7" key="1">
    <citation type="journal article" date="2019" name="Int. J. Syst. Evol. Microbiol.">
        <title>The Global Catalogue of Microorganisms (GCM) 10K type strain sequencing project: providing services to taxonomists for standard genome sequencing and annotation.</title>
        <authorList>
            <consortium name="The Broad Institute Genomics Platform"/>
            <consortium name="The Broad Institute Genome Sequencing Center for Infectious Disease"/>
            <person name="Wu L."/>
            <person name="Ma J."/>
        </authorList>
    </citation>
    <scope>NUCLEOTIDE SEQUENCE [LARGE SCALE GENOMIC DNA]</scope>
    <source>
        <strain evidence="7">CECT 8472</strain>
    </source>
</reference>
<gene>
    <name evidence="6" type="ORF">ACFOW6_17350</name>
</gene>
<evidence type="ECO:0000259" key="3">
    <source>
        <dbReference type="Pfam" id="PF07992"/>
    </source>
</evidence>
<dbReference type="SUPFAM" id="SSF51905">
    <property type="entry name" value="FAD/NAD(P)-binding domain"/>
    <property type="match status" value="2"/>
</dbReference>
<dbReference type="RefSeq" id="WP_382423692.1">
    <property type="nucleotide sequence ID" value="NZ_JBHSCW010000011.1"/>
</dbReference>
<organism evidence="6 7">
    <name type="scientific">Fodinicurvata halophila</name>
    <dbReference type="NCBI Taxonomy" id="1419723"/>
    <lineage>
        <taxon>Bacteria</taxon>
        <taxon>Pseudomonadati</taxon>
        <taxon>Pseudomonadota</taxon>
        <taxon>Alphaproteobacteria</taxon>
        <taxon>Rhodospirillales</taxon>
        <taxon>Rhodovibrionaceae</taxon>
        <taxon>Fodinicurvata</taxon>
    </lineage>
</organism>
<protein>
    <submittedName>
        <fullName evidence="6">FCSD flavin-binding domain-containing protein</fullName>
    </submittedName>
</protein>
<evidence type="ECO:0000313" key="6">
    <source>
        <dbReference type="EMBL" id="MFC4353318.1"/>
    </source>
</evidence>
<dbReference type="InterPro" id="IPR016156">
    <property type="entry name" value="FAD/NAD-linked_Rdtase_dimer_sf"/>
</dbReference>
<dbReference type="InterPro" id="IPR023753">
    <property type="entry name" value="FAD/NAD-binding_dom"/>
</dbReference>
<feature type="domain" description="Sulfide dehydrogenase [flavocytochrome c] flavoprotein chain central" evidence="5">
    <location>
        <begin position="161"/>
        <end position="276"/>
    </location>
</feature>
<dbReference type="Pfam" id="PF09242">
    <property type="entry name" value="FCSD-flav_bind"/>
    <property type="match status" value="1"/>
</dbReference>
<proteinExistence type="predicted"/>
<dbReference type="Pfam" id="PF07992">
    <property type="entry name" value="Pyr_redox_2"/>
    <property type="match status" value="1"/>
</dbReference>
<dbReference type="PANTHER" id="PTHR43755:SF1">
    <property type="entry name" value="FAD-DEPENDENT PYRIDINE NUCLEOTIDE-DISULPHIDE OXIDOREDUCTASE"/>
    <property type="match status" value="1"/>
</dbReference>
<dbReference type="InterPro" id="IPR049386">
    <property type="entry name" value="FCSD_central"/>
</dbReference>
<evidence type="ECO:0000259" key="5">
    <source>
        <dbReference type="Pfam" id="PF21706"/>
    </source>
</evidence>